<dbReference type="PROSITE" id="PS51460">
    <property type="entry name" value="GAR"/>
    <property type="match status" value="1"/>
</dbReference>
<comment type="subcellular location">
    <subcellularLocation>
        <location evidence="1">Cytoplasm</location>
        <location evidence="1">Cytoskeleton</location>
    </subcellularLocation>
</comment>
<dbReference type="InterPro" id="IPR003108">
    <property type="entry name" value="GAR_dom"/>
</dbReference>
<feature type="compositionally biased region" description="Polar residues" evidence="9">
    <location>
        <begin position="5320"/>
        <end position="5331"/>
    </location>
</feature>
<feature type="coiled-coil region" evidence="8">
    <location>
        <begin position="2635"/>
        <end position="2662"/>
    </location>
</feature>
<feature type="coiled-coil region" evidence="8">
    <location>
        <begin position="3451"/>
        <end position="3514"/>
    </location>
</feature>
<dbReference type="GO" id="GO:0042060">
    <property type="term" value="P:wound healing"/>
    <property type="evidence" value="ECO:0007669"/>
    <property type="project" value="TreeGrafter"/>
</dbReference>
<dbReference type="InterPro" id="IPR036534">
    <property type="entry name" value="GAR_dom_sf"/>
</dbReference>
<keyword evidence="8" id="KW-0175">Coiled coil</keyword>
<feature type="domain" description="GAR" evidence="12">
    <location>
        <begin position="5124"/>
        <end position="5196"/>
    </location>
</feature>
<evidence type="ECO:0000313" key="13">
    <source>
        <dbReference type="EnsemblMetazoa" id="XP_037873895.1"/>
    </source>
</evidence>
<dbReference type="FunFam" id="1.20.58.60:FF:000042">
    <property type="entry name" value="Short stop, isoform N"/>
    <property type="match status" value="1"/>
</dbReference>
<dbReference type="FunFam" id="1.10.418.10:FF:000022">
    <property type="entry name" value="Short stop, isoform K"/>
    <property type="match status" value="1"/>
</dbReference>
<feature type="region of interest" description="Disordered" evidence="9">
    <location>
        <begin position="4898"/>
        <end position="4990"/>
    </location>
</feature>
<evidence type="ECO:0000259" key="12">
    <source>
        <dbReference type="PROSITE" id="PS51460"/>
    </source>
</evidence>
<dbReference type="CDD" id="cd21189">
    <property type="entry name" value="CH_PLEC-like_rpt2"/>
    <property type="match status" value="1"/>
</dbReference>
<evidence type="ECO:0000313" key="14">
    <source>
        <dbReference type="Proteomes" id="UP000005204"/>
    </source>
</evidence>
<dbReference type="SMART" id="SM00054">
    <property type="entry name" value="EFh"/>
    <property type="match status" value="2"/>
</dbReference>
<dbReference type="SMART" id="SM00033">
    <property type="entry name" value="CH"/>
    <property type="match status" value="2"/>
</dbReference>
<dbReference type="Gene3D" id="3.30.920.20">
    <property type="entry name" value="Gas2-like domain"/>
    <property type="match status" value="1"/>
</dbReference>
<evidence type="ECO:0008006" key="15">
    <source>
        <dbReference type="Google" id="ProtNLM"/>
    </source>
</evidence>
<dbReference type="PANTHER" id="PTHR23169">
    <property type="entry name" value="ENVOPLAKIN"/>
    <property type="match status" value="1"/>
</dbReference>
<dbReference type="FunFam" id="1.20.58.60:FF:000040">
    <property type="entry name" value="Short stop, isoform N"/>
    <property type="match status" value="1"/>
</dbReference>
<organism evidence="13 14">
    <name type="scientific">Bombyx mori</name>
    <name type="common">Silk moth</name>
    <dbReference type="NCBI Taxonomy" id="7091"/>
    <lineage>
        <taxon>Eukaryota</taxon>
        <taxon>Metazoa</taxon>
        <taxon>Ecdysozoa</taxon>
        <taxon>Arthropoda</taxon>
        <taxon>Hexapoda</taxon>
        <taxon>Insecta</taxon>
        <taxon>Pterygota</taxon>
        <taxon>Neoptera</taxon>
        <taxon>Endopterygota</taxon>
        <taxon>Lepidoptera</taxon>
        <taxon>Glossata</taxon>
        <taxon>Ditrysia</taxon>
        <taxon>Bombycoidea</taxon>
        <taxon>Bombycidae</taxon>
        <taxon>Bombycinae</taxon>
        <taxon>Bombyx</taxon>
    </lineage>
</organism>
<evidence type="ECO:0000256" key="9">
    <source>
        <dbReference type="SAM" id="MobiDB-lite"/>
    </source>
</evidence>
<dbReference type="CDD" id="cd21188">
    <property type="entry name" value="CH_PLEC-like_rpt1"/>
    <property type="match status" value="1"/>
</dbReference>
<dbReference type="InterPro" id="IPR041615">
    <property type="entry name" value="Desmoplakin_SH3"/>
</dbReference>
<dbReference type="FunFam" id="1.20.58.60:FF:000030">
    <property type="entry name" value="Short stop, isoform K"/>
    <property type="match status" value="1"/>
</dbReference>
<dbReference type="Gene3D" id="1.20.58.60">
    <property type="match status" value="29"/>
</dbReference>
<feature type="coiled-coil region" evidence="8">
    <location>
        <begin position="3056"/>
        <end position="3090"/>
    </location>
</feature>
<feature type="region of interest" description="Disordered" evidence="9">
    <location>
        <begin position="2234"/>
        <end position="2295"/>
    </location>
</feature>
<evidence type="ECO:0000256" key="7">
    <source>
        <dbReference type="ARBA" id="ARBA00023212"/>
    </source>
</evidence>
<dbReference type="SUPFAM" id="SSF143575">
    <property type="entry name" value="GAS2 domain-like"/>
    <property type="match status" value="1"/>
</dbReference>
<dbReference type="GO" id="GO:0005886">
    <property type="term" value="C:plasma membrane"/>
    <property type="evidence" value="ECO:0007669"/>
    <property type="project" value="UniProtKB-SubCell"/>
</dbReference>
<evidence type="ECO:0000256" key="3">
    <source>
        <dbReference type="ARBA" id="ARBA00022553"/>
    </source>
</evidence>
<feature type="compositionally biased region" description="Low complexity" evidence="9">
    <location>
        <begin position="5618"/>
        <end position="5632"/>
    </location>
</feature>
<feature type="compositionally biased region" description="Basic and acidic residues" evidence="9">
    <location>
        <begin position="5505"/>
        <end position="5515"/>
    </location>
</feature>
<feature type="domain" description="Calponin-homology (CH)" evidence="10">
    <location>
        <begin position="181"/>
        <end position="286"/>
    </location>
</feature>
<dbReference type="GO" id="GO:0005509">
    <property type="term" value="F:calcium ion binding"/>
    <property type="evidence" value="ECO:0007669"/>
    <property type="project" value="InterPro"/>
</dbReference>
<keyword evidence="2" id="KW-0963">Cytoplasm</keyword>
<dbReference type="GO" id="GO:0045104">
    <property type="term" value="P:intermediate filament cytoskeleton organization"/>
    <property type="evidence" value="ECO:0007669"/>
    <property type="project" value="InterPro"/>
</dbReference>
<dbReference type="GO" id="GO:0031122">
    <property type="term" value="P:cytoplasmic microtubule organization"/>
    <property type="evidence" value="ECO:0007669"/>
    <property type="project" value="TreeGrafter"/>
</dbReference>
<name>A0A8R2M3Y0_BOMMO</name>
<dbReference type="FunFam" id="1.20.58.60:FF:000039">
    <property type="entry name" value="Short stop, isoform N"/>
    <property type="match status" value="1"/>
</dbReference>
<dbReference type="PROSITE" id="PS50222">
    <property type="entry name" value="EF_HAND_2"/>
    <property type="match status" value="2"/>
</dbReference>
<dbReference type="PROSITE" id="PS00019">
    <property type="entry name" value="ACTININ_1"/>
    <property type="match status" value="1"/>
</dbReference>
<accession>A0A8R2M3Y0</accession>
<dbReference type="SMART" id="SM00150">
    <property type="entry name" value="SPEC"/>
    <property type="match status" value="34"/>
</dbReference>
<feature type="compositionally biased region" description="Polar residues" evidence="9">
    <location>
        <begin position="5578"/>
        <end position="5603"/>
    </location>
</feature>
<dbReference type="Proteomes" id="UP000005204">
    <property type="component" value="Unassembled WGS sequence"/>
</dbReference>
<dbReference type="FunFam" id="1.20.58.60:FF:000055">
    <property type="entry name" value="Short stop, isoform K"/>
    <property type="match status" value="1"/>
</dbReference>
<dbReference type="FunFam" id="1.20.58.60:FF:000044">
    <property type="entry name" value="Short stop, isoform K"/>
    <property type="match status" value="1"/>
</dbReference>
<evidence type="ECO:0000256" key="4">
    <source>
        <dbReference type="ARBA" id="ARBA00022737"/>
    </source>
</evidence>
<feature type="compositionally biased region" description="Low complexity" evidence="9">
    <location>
        <begin position="5279"/>
        <end position="5296"/>
    </location>
</feature>
<dbReference type="GO" id="GO:0030056">
    <property type="term" value="C:hemidesmosome"/>
    <property type="evidence" value="ECO:0007669"/>
    <property type="project" value="TreeGrafter"/>
</dbReference>
<keyword evidence="14" id="KW-1185">Reference proteome</keyword>
<dbReference type="SUPFAM" id="SSF47473">
    <property type="entry name" value="EF-hand"/>
    <property type="match status" value="1"/>
</dbReference>
<feature type="region of interest" description="Disordered" evidence="9">
    <location>
        <begin position="5277"/>
        <end position="5407"/>
    </location>
</feature>
<dbReference type="FunFam" id="1.10.238.10:FF:000031">
    <property type="entry name" value="Short stop, isoform J"/>
    <property type="match status" value="1"/>
</dbReference>
<feature type="compositionally biased region" description="Low complexity" evidence="9">
    <location>
        <begin position="2277"/>
        <end position="2289"/>
    </location>
</feature>
<feature type="coiled-coil region" evidence="8">
    <location>
        <begin position="3167"/>
        <end position="3194"/>
    </location>
</feature>
<evidence type="ECO:0000256" key="2">
    <source>
        <dbReference type="ARBA" id="ARBA00022490"/>
    </source>
</evidence>
<feature type="compositionally biased region" description="Basic residues" evidence="9">
    <location>
        <begin position="2244"/>
        <end position="2258"/>
    </location>
</feature>
<feature type="region of interest" description="Disordered" evidence="9">
    <location>
        <begin position="1"/>
        <end position="49"/>
    </location>
</feature>
<feature type="compositionally biased region" description="Polar residues" evidence="9">
    <location>
        <begin position="5388"/>
        <end position="5398"/>
    </location>
</feature>
<dbReference type="InterPro" id="IPR049538">
    <property type="entry name" value="PCN-like_spectrin-like_rpt"/>
</dbReference>
<feature type="region of interest" description="Disordered" evidence="9">
    <location>
        <begin position="5239"/>
        <end position="5265"/>
    </location>
</feature>
<dbReference type="SMART" id="SM00250">
    <property type="entry name" value="PLEC"/>
    <property type="match status" value="2"/>
</dbReference>
<dbReference type="PANTHER" id="PTHR23169:SF23">
    <property type="entry name" value="SHORT STOP, ISOFORM H"/>
    <property type="match status" value="1"/>
</dbReference>
<dbReference type="Gene3D" id="1.10.238.10">
    <property type="entry name" value="EF-hand"/>
    <property type="match status" value="1"/>
</dbReference>
<dbReference type="Pfam" id="PF21019">
    <property type="entry name" value="Spectrin_3"/>
    <property type="match status" value="1"/>
</dbReference>
<keyword evidence="4" id="KW-0677">Repeat</keyword>
<dbReference type="SMART" id="SM00243">
    <property type="entry name" value="GAS2"/>
    <property type="match status" value="1"/>
</dbReference>
<reference evidence="13" key="2">
    <citation type="submission" date="2022-06" db="UniProtKB">
        <authorList>
            <consortium name="EnsemblMetazoa"/>
        </authorList>
    </citation>
    <scope>IDENTIFICATION</scope>
    <source>
        <strain evidence="13">p50T (Dazao)</strain>
    </source>
</reference>
<evidence type="ECO:0000256" key="1">
    <source>
        <dbReference type="ARBA" id="ARBA00004245"/>
    </source>
</evidence>
<dbReference type="Pfam" id="PF00435">
    <property type="entry name" value="Spectrin"/>
    <property type="match status" value="19"/>
</dbReference>
<dbReference type="Pfam" id="PF00307">
    <property type="entry name" value="CH"/>
    <property type="match status" value="2"/>
</dbReference>
<feature type="coiled-coil region" evidence="8">
    <location>
        <begin position="1984"/>
        <end position="2073"/>
    </location>
</feature>
<dbReference type="GO" id="GO:0003779">
    <property type="term" value="F:actin binding"/>
    <property type="evidence" value="ECO:0007669"/>
    <property type="project" value="UniProtKB-KW"/>
</dbReference>
<dbReference type="CDD" id="cd00051">
    <property type="entry name" value="EFh"/>
    <property type="match status" value="1"/>
</dbReference>
<dbReference type="SUPFAM" id="SSF47576">
    <property type="entry name" value="Calponin-homology domain, CH-domain"/>
    <property type="match status" value="1"/>
</dbReference>
<evidence type="ECO:0000259" key="10">
    <source>
        <dbReference type="PROSITE" id="PS50021"/>
    </source>
</evidence>
<dbReference type="Pfam" id="PF17902">
    <property type="entry name" value="SH3_10"/>
    <property type="match status" value="1"/>
</dbReference>
<dbReference type="PROSITE" id="PS00020">
    <property type="entry name" value="ACTININ_2"/>
    <property type="match status" value="1"/>
</dbReference>
<feature type="compositionally biased region" description="Basic and acidic residues" evidence="9">
    <location>
        <begin position="2234"/>
        <end position="2243"/>
    </location>
</feature>
<dbReference type="GO" id="GO:0005198">
    <property type="term" value="F:structural molecule activity"/>
    <property type="evidence" value="ECO:0007669"/>
    <property type="project" value="TreeGrafter"/>
</dbReference>
<dbReference type="GO" id="GO:0005737">
    <property type="term" value="C:cytoplasm"/>
    <property type="evidence" value="ECO:0007669"/>
    <property type="project" value="TreeGrafter"/>
</dbReference>
<dbReference type="InterPro" id="IPR001589">
    <property type="entry name" value="Actinin_actin-bd_CS"/>
</dbReference>
<dbReference type="FunFam" id="1.20.58.60:FF:000001">
    <property type="entry name" value="Microtubule-actin cross-linking factor 1"/>
    <property type="match status" value="4"/>
</dbReference>
<feature type="region of interest" description="Disordered" evidence="9">
    <location>
        <begin position="5430"/>
        <end position="5642"/>
    </location>
</feature>
<dbReference type="Gene3D" id="3.90.1290.10">
    <property type="entry name" value="Plakin repeat"/>
    <property type="match status" value="1"/>
</dbReference>
<feature type="compositionally biased region" description="Polar residues" evidence="9">
    <location>
        <begin position="5450"/>
        <end position="5463"/>
    </location>
</feature>
<feature type="compositionally biased region" description="Basic residues" evidence="9">
    <location>
        <begin position="4944"/>
        <end position="4958"/>
    </location>
</feature>
<sequence>MSTQAYYKERLGFDPQEAMQDGVNGNGFYDGPHQPKRQRSEQRHPSETHDQVYEENLTKFKDERDAIQKKTFTKWVNKHLKKVNRHVNDLFEDLRDGLNLISLLEVLSGEHLPRERGRMRFHMLQNVQMALDFLRYKKIKLVNIRAEDIVDGNPKLTLGLIWTIILHFQISDIVVGQEPNVTAREALLSWARRSTAKYPGVRVSDFTSSWRDGLAFNALIHRNRPDLIDWRNIRSRQVRERLETAFHVVEKEYGVTRLLDPEDVDTHEPDEKSLITYISSLYETFPEPPAVHPLFDAESQRRAAAYTEQAAQHRAWLHEKCALMQDRAFPSTLIEMKKLLSESTRFRNEEVPLRQREKQKLVHQYRELEKYFETVGECDIEPTLRPEALEQGWARLLMAQQERERDLTDEIRRLERLQRLAEKLHRDIKQTESGLDSVERHIEGELRRVERGVHPADAKTAAEQIEHDLRAMELALHEMFQDANALREGRYPQANELHRRVQQLQERWALARQALASRLVPRLAGVRMPVQHTTVRRETRTVLETRVHDADPRFHQLADAAAWCRDKLKKLHESEYGSDLPSVLHELDKHQREHKLIDQFHSKVEQCVHNRSNFNGEELNLYNQHLSQLQKLYAELLSTSTKRMSDLDALHDFLQSATAELNWLNEKEQVELSRDWADPHINLPAVQHYYEQLMSSLEKRELQFSNVIDRGEALIAQHHPATKTIESHLQVMQSQWAWVLQLTLCLETHLKHTTQYHTFFEEIKEAEKWIAKREEALNTTFSQSEFTLDQGERLLKGMQDLREELNTHGAAVSRLVEEAQEVRPVKLRRAPVTRPIRAETVCAYKHANVAIEKGASLSVVDNSGRSRWRVRLGGAGSEAQVPGAVLALPPPCRDALAAADALRAQLDRVIHLWQRKQLRMRQNMIFATIKVVKGWDFPQFVAMGAEQRQAIRRALNEDAEKLLAEGDPADPQLRRLRREIDDVNRLFDEFERRARAEEESKNAARIFTEQSTHLLERLEVLERQLHERIASHIPRDLDSLEHLVLQHKDWEGNLHALSGDVEEAQSTFRGIALKTPAMKKSLDKVMGKWNDLHSKSQLFVERLKFVEIVVNSVEENHQVISEFEIKLAQFSDLPNDIEILKDIHEDLLRMQVAVSKQQIQVDQMNDDAENCRRLVHASRDALPHSSLPRAGKHQDLERLDKEVAQLNARWSNVCTQLAERLRSCEAAYQLLRNYNAGLEKEAEWIDDAYKRLQAQPPVEVRPKEQFEPTRNLLTSVVERTPKIEKVNVDGGRFIREAKINSSRCQRYTEWLCEEVHPSLDVRHLRRQADLDQAERIRRLGRDIDPDRIPVGSDAVARELDELNAKYQRLLDMLYERLRRIAAANPGDIVTLRLVEAMAPRSARSFRQEFNMQDTTTEHTYTSQYTTEKYVRTSHTTELDGEAPVRSMTNGKLTSPKYTTKTIITDEDRPDVRKLKRVHRMYEGPNIIESRGIVHPETREILTVGQAISMRILDVRTGRLLSSPDTRQTITIEQAAKEGLIDPKLAARLTGPCGMTEDGNEVTLLEAIQRELYDAEQGLSDPAEKRIKQAVEEKYRLCDDTLSKLLEWIGNVEDRLANQEAVKEDIDELRNQINTLKSIKDDLEGHQRQVSACADQAKQLLVSGGDVLAPHEVAALERGVRQLKQRCDKCSDKCDKMLRRLAAARDELAKFINELNTFNVWMDGAYRTLEDKEAALSKLDTLSSQTDDIREFVSDVIAHQADLRFITMAAQKFVDESKEFLSILNEYRTSLPSRLSHVPAGEEGAVRGAAGAARRAHGELAARAQRLQDRLRAASDRAAHHAHALARAQRFLDEVEPQVRGVLSEPVGGEPRAVEAQLSRAKHLHNEILAQGRLIDNAKDACDQLVKSLEGHLTPAEIRQLEVPVVDLTSRYHDLSEAVGSRCSELEAALLQCQGLQDSVEAQAHWLGEAEDLFKQQLGGASLVVARLEEQVREQRRAHAQLGGRRATLQALAHCAAAEPAPSRLAKKLEQRAQDIYARYEKLVERSAKRSEFLDEVSAELAQFTQQANVLDAAYGQLIEQSEGRELARMPADQLGARLADLANYRDKQMPLLDECLRMGKRLVAKKDVTDTHVVLDKMKALENQWRDFNTSLEEKQKLSRQRADQLTQYESLKIQVLDWLQSMENRVSHLQPVAVDLDVIKRQQDELRPLAKEYRDYSITIDKVNEAGAAYEALHRGDRADSPHRKRQLYSPTKRHTPSRTLDGRSPSPGKGSVLVSPGSTSSGFSSRRSSQDGFHLEELSPVQQQLSEINNRYSLLGTKLSDRHTELEAIREEIKKHLESFRTLNAFLDKVQRQLPKDTVPNNKEEADKIIKQARAVLEEMYEKQSILDSTKTQVRELLKRKQSVQGADRLHDEMEDVASRWKALHDGLKDKIRLMEEMKDFLDTHSNLSQWLNAKERMMAALGPISTDSSMVHTQVQQVQVLREEFRSQQPQLTHLEEVGSAVLSRLPPHSADARALQGQLHDVTHRWDDLLAKLAARAESLGTAADTAREFDAGLARLRGALAAISDKLDELAPDHEPDEQLRKIEHLERQLEGQRPLLAGLEVSGAALAGVCEAAAAQHVGARLAAAARHLDTLQRKLDHRKAELEAALKDGRNLEENVARTLGWLQSELGSLPSRLQVSADINKLQQQIQKHEPLYRDLTQREHEIIMLIDKGREMEKKPSHQNLRKDLDRIQAQWDKLKREIVDRNTRLHTAMEHCRKFHKCQESFLPWLADTEERIAKLPPPAFSKKEVEKQLRELQHIRNDIWKRAGEFENNKTLGETFISSCDVDQDVVRTQIDSMKERWDKINNEVLQQVEFLETTSRMLGEVLEKSRGVETPLQRCEERLRDAHAAPPALAAPALAALADHLQALCAPLQSVEVAVDDIVTMAEERLGPEGGARARAALEEGPRALAERLHRLQDQADLARTRLAGATAALTHFQDKVKSLSHDLSDLDKELDSMKPPGRDLKTVKQQLEDVARFYKRLEGADDLIAQAERAAEGLADSGYTADSAKTRDQVEGLRKQLAKLDERARSKEQDLDDTLSKLEAFYKAYDSVMDDVQEASEQMRSLKPVSSEVDQIRAQQKDFAELKRHTFEPLGQNVTHCNKIGQGLVRSALQGANTQLLEKDLEKMNDKWNALKEKMNERERRLDVGLLQSGKFAEALAGLDKWLADTEDMVRNQKPPSADYKVVKAQLQEQKFLKKMLMDRQNSMSSLFAMGNEVAAGCEPQERKAIEKQLKGLVQRFDDLTTSAQQRMLDLEQAMKVAKQFQEELQPLVEWLGVSERKVKSLELVPTDEEKIQQKIREHKALHDDILSKQPAFKQLTETASTLMGLVGDDEATALADRLQAATDRYQTLVDHNLNVGDLLESSRKGLRHLVLTYQDLSAWMDGMEQYLAKRKLLPVHMEKLLRQMDELAEKTEEIAVKQEAVDSTVDSGLELMKHISGDEALQLKDKLDALQRRYNDLTSRGADLLRVASETLPLVQQFYNSHAKLTEWMTSAETCLQSVEPREEDILRLEVELQEFRPVLDTINSVGPQLCQISPGEGATHIEGIVTRDNRRFDAIAEQVQRKAERLLLSKKRSLEVVGDMEELVEWLRGVEARLRSAAPPSCEPAAVRAQLRDQRPLHDELAAQRVRCRDLLAQAKKVVRECGSAEEAAGVRARSEELREVMEEVGALAAARLAALEHALPLAEHFADTHLGLTSWLDDMERQIHMLAMPALRPEQIAQQQDKNEMLQQSIAGHKPLVDKLVKTGEALARLCSELDAAKLQDVLEGDCERYNALRAELRLRQQELEQALQESSQFSDKLEGMLRALSGAADQLQRAEPVSAHPPKIEDQIEENDALVEDLDKRKEAYNAVQRAASDVFSKANKSDPAVRDIRNKLDKLNKLWDEVQRSSEKRRRGLSGALGVAREFWAALRAVSSTLAELADTLAAQPPPAAHPPAIQQQQLALQEIRHEIDHTKPEVEKVRKTGSTLMSLCGEPDKPEVKKHMEDLDNAWDNITALYARREENLIDAMEKAMEFHDTLQNLQDFLDTAEDKFSRMGPLGSDIDAVKRQIAQLASFKQEVDPHMVKVEALNRQAQELTERTSSEQAAAIKQPLTEVNARWSALLRGMVERQQQLEKALLRLGQLQHALQELLAWIQNTTDTLDTLKPVAGDPQVLEVELAKLKVLVNDIAAHQASVDTLNDAGAQIVHHGTEEAGETAEKLATLNKKWRELQQKARDRQTELEDALREAQSFNAEIGDLLSWLSEVDGVIAASKPVGGLPETASEQLERFMEVYSEIEENRPKVEAVLQQGQEYIKRQEKPNPTSQLNHSLKTLKSRWDNVTARASDKKIKLEIALKEATEFHDALQAFVDWLTAAEKTLTSAKPVSRVMETLLTQIEEHKSFQKEVSTHRETMLQLDKKGTHLKYFSQKQDVILIKNLLVSVQHRWERVVSKSAERTRALDHGFKEAKEFSDMWNNLMNWLNETEEQLDQLNSEATVNDPDKIKQRLNKHREFQKALASKQPAYDLTMKTGKHLKDKAPKGDENPLKTMITDMKTKWTTVCSKAVDRQRKLEEALLYSGQFKDAMSALLDWLKKQQKLLEGDAPVHGDLDTVMALIEQHKQFEEDLHSREQQMQSVTKTGRDLEATVPLEDAANIRQQGSELKQLWDSVLILSERKAHKLEGALKEAEKLHRSVNMLLEWLSDAETKLRFSGQLPEGDEETQQQIRDHERFVRELNEKKQDKDETITLAHSILSKAHTDAVTVIKHWITIIQSRWDEVWQWAMQRGGKLDAHMQSLRDLDLVLEELLQWLTGLENNLLSMETEPLPESIELLEGLIEDHKELMEHTQKRQNEVDRVCKAYQVKSQTQGRESTPRKVSAKSATKGTPGRGSQHDLHRDRSVSPDYYGSRRFRSRLHSRSRRGSRISPGRETPDRNLPHYGPRFPPKGSKGAEPEFRSPRVKQLWDRWRNVWLLAWERQRRLHERLAHLKELQRVSNFSWDDWRKRFLKFMNHKKSRLTDLFRKMDKDNNGLIPRNEFIDGIVNTKFDTSRLEMGAVADLFDRNGSGLIDWEEFIAALRPDWVERRGPPTDADKIHDEVKRLVMLCTCRQKFRVFQVGEGKYRFGDSQKQRLVRILRSTVMVRVGGGWVALDEFLVKNDPCRAEEFMEQLRPIFEALRQREELPCSYPLHVGSTHGTKQAFIYGHSRSQGSTTPGAHHYTHHHGYQPSPGYHWVRERTARSVPMSAGAGAAGRASRSSLSAGTPDSLSDNEAASGLGTRYRKPSVPRSTLTPGTSRPGSRAGSRAGSKPPSRHGSNLSLDSTDDATTPSRIPMRKVTNTKTSIARAAANASKLGVSTPNGSRPRTPTGYLTPASGRYSSGGMYRTSSIPTLMVVPPLASPTHSQPSSMASEHPKSLSHNHPAFQTQGSTKIPVYVGNRSQRTPSVERRLKLSRKSNSRENSQEPSPTSLDPSRKSEQRSPEDDSSLFSISGMTSDNEYESNMSESSGEASKPTQRGTKWSGSFTSNDLQTPGRSRIPVLKDQHTNSTLNRQRTPSGSTTPVRSGQQTAVSRLLRKPSDASESGTPATPAARRAPATPKTTEKREPFRL</sequence>
<evidence type="ECO:0000256" key="6">
    <source>
        <dbReference type="ARBA" id="ARBA00023203"/>
    </source>
</evidence>
<dbReference type="Pfam" id="PF02187">
    <property type="entry name" value="GAS2"/>
    <property type="match status" value="1"/>
</dbReference>
<dbReference type="InterPro" id="IPR035915">
    <property type="entry name" value="Plakin_repeat_sf"/>
</dbReference>
<feature type="compositionally biased region" description="Basic and acidic residues" evidence="9">
    <location>
        <begin position="5633"/>
        <end position="5642"/>
    </location>
</feature>
<dbReference type="InterPro" id="IPR018247">
    <property type="entry name" value="EF_Hand_1_Ca_BS"/>
</dbReference>
<feature type="domain" description="EF-hand" evidence="11">
    <location>
        <begin position="5047"/>
        <end position="5082"/>
    </location>
</feature>
<dbReference type="SUPFAM" id="SSF75399">
    <property type="entry name" value="Plakin repeat"/>
    <property type="match status" value="1"/>
</dbReference>
<dbReference type="GO" id="GO:0008017">
    <property type="term" value="F:microtubule binding"/>
    <property type="evidence" value="ECO:0007669"/>
    <property type="project" value="InterPro"/>
</dbReference>
<proteinExistence type="predicted"/>
<dbReference type="PROSITE" id="PS00018">
    <property type="entry name" value="EF_HAND_1"/>
    <property type="match status" value="1"/>
</dbReference>
<feature type="coiled-coil region" evidence="8">
    <location>
        <begin position="397"/>
        <end position="434"/>
    </location>
</feature>
<evidence type="ECO:0000256" key="5">
    <source>
        <dbReference type="ARBA" id="ARBA00022837"/>
    </source>
</evidence>
<dbReference type="InterPro" id="IPR001101">
    <property type="entry name" value="Plectin_repeat"/>
</dbReference>
<feature type="domain" description="EF-hand" evidence="11">
    <location>
        <begin position="5083"/>
        <end position="5118"/>
    </location>
</feature>
<keyword evidence="6" id="KW-0009">Actin-binding</keyword>
<dbReference type="SUPFAM" id="SSF46966">
    <property type="entry name" value="Spectrin repeat"/>
    <property type="match status" value="30"/>
</dbReference>
<evidence type="ECO:0000256" key="8">
    <source>
        <dbReference type="SAM" id="Coils"/>
    </source>
</evidence>
<dbReference type="GO" id="GO:0005882">
    <property type="term" value="C:intermediate filament"/>
    <property type="evidence" value="ECO:0007669"/>
    <property type="project" value="TreeGrafter"/>
</dbReference>
<keyword evidence="5" id="KW-0106">Calcium</keyword>
<dbReference type="InterPro" id="IPR036872">
    <property type="entry name" value="CH_dom_sf"/>
</dbReference>
<dbReference type="EnsemblMetazoa" id="XM_038017967.1">
    <property type="protein sequence ID" value="XP_037873895.1"/>
    <property type="gene ID" value="LOC101742624"/>
</dbReference>
<dbReference type="Gene3D" id="2.30.30.40">
    <property type="entry name" value="SH3 Domains"/>
    <property type="match status" value="1"/>
</dbReference>
<feature type="domain" description="Calponin-homology (CH)" evidence="10">
    <location>
        <begin position="66"/>
        <end position="169"/>
    </location>
</feature>
<dbReference type="InterPro" id="IPR001715">
    <property type="entry name" value="CH_dom"/>
</dbReference>
<feature type="coiled-coil region" evidence="8">
    <location>
        <begin position="945"/>
        <end position="1000"/>
    </location>
</feature>
<dbReference type="InterPro" id="IPR018159">
    <property type="entry name" value="Spectrin/alpha-actinin"/>
</dbReference>
<dbReference type="InterPro" id="IPR043197">
    <property type="entry name" value="Plakin"/>
</dbReference>
<keyword evidence="7" id="KW-0206">Cytoskeleton</keyword>
<dbReference type="PROSITE" id="PS50021">
    <property type="entry name" value="CH"/>
    <property type="match status" value="2"/>
</dbReference>
<feature type="coiled-coil region" evidence="8">
    <location>
        <begin position="1672"/>
        <end position="1713"/>
    </location>
</feature>
<feature type="compositionally biased region" description="Polar residues" evidence="9">
    <location>
        <begin position="5434"/>
        <end position="5443"/>
    </location>
</feature>
<feature type="compositionally biased region" description="Basic and acidic residues" evidence="9">
    <location>
        <begin position="38"/>
        <end position="49"/>
    </location>
</feature>
<reference evidence="14" key="1">
    <citation type="journal article" date="2008" name="Insect Biochem. Mol. Biol.">
        <title>The genome of a lepidopteran model insect, the silkworm Bombyx mori.</title>
        <authorList>
            <consortium name="International Silkworm Genome Consortium"/>
        </authorList>
    </citation>
    <scope>NUCLEOTIDE SEQUENCE [LARGE SCALE GENOMIC DNA]</scope>
    <source>
        <strain evidence="14">p50T</strain>
    </source>
</reference>
<dbReference type="InterPro" id="IPR002048">
    <property type="entry name" value="EF_hand_dom"/>
</dbReference>
<dbReference type="CDD" id="cd00176">
    <property type="entry name" value="SPEC"/>
    <property type="match status" value="15"/>
</dbReference>
<feature type="coiled-coil region" evidence="8">
    <location>
        <begin position="4263"/>
        <end position="4290"/>
    </location>
</feature>
<feature type="compositionally biased region" description="Polar residues" evidence="9">
    <location>
        <begin position="5519"/>
        <end position="5566"/>
    </location>
</feature>
<feature type="coiled-coil region" evidence="8">
    <location>
        <begin position="1611"/>
        <end position="1648"/>
    </location>
</feature>
<dbReference type="FunFam" id="1.10.418.10:FF:000048">
    <property type="entry name" value="Short stop, isoform B"/>
    <property type="match status" value="1"/>
</dbReference>
<dbReference type="Gene3D" id="1.10.418.10">
    <property type="entry name" value="Calponin-like domain"/>
    <property type="match status" value="2"/>
</dbReference>
<dbReference type="InterPro" id="IPR002017">
    <property type="entry name" value="Spectrin_repeat"/>
</dbReference>
<protein>
    <recommendedName>
        <fullName evidence="15">Dystonin</fullName>
    </recommendedName>
</protein>
<feature type="compositionally biased region" description="Basic and acidic residues" evidence="9">
    <location>
        <begin position="4926"/>
        <end position="4936"/>
    </location>
</feature>
<dbReference type="Pfam" id="PF13499">
    <property type="entry name" value="EF-hand_7"/>
    <property type="match status" value="1"/>
</dbReference>
<dbReference type="InterPro" id="IPR011992">
    <property type="entry name" value="EF-hand-dom_pair"/>
</dbReference>
<dbReference type="Pfam" id="PF21020">
    <property type="entry name" value="Spectrin_4"/>
    <property type="match status" value="1"/>
</dbReference>
<keyword evidence="3" id="KW-0597">Phosphoprotein</keyword>
<feature type="compositionally biased region" description="Polar residues" evidence="9">
    <location>
        <begin position="5347"/>
        <end position="5363"/>
    </location>
</feature>
<evidence type="ECO:0000259" key="11">
    <source>
        <dbReference type="PROSITE" id="PS50222"/>
    </source>
</evidence>